<protein>
    <submittedName>
        <fullName evidence="2">Uncharacterized protein</fullName>
    </submittedName>
</protein>
<name>A0A9E7GNE5_9LILI</name>
<dbReference type="EMBL" id="CP097509">
    <property type="protein sequence ID" value="URE18040.1"/>
    <property type="molecule type" value="Genomic_DNA"/>
</dbReference>
<feature type="region of interest" description="Disordered" evidence="1">
    <location>
        <begin position="38"/>
        <end position="57"/>
    </location>
</feature>
<organism evidence="2 3">
    <name type="scientific">Musa troglodytarum</name>
    <name type="common">fe'i banana</name>
    <dbReference type="NCBI Taxonomy" id="320322"/>
    <lineage>
        <taxon>Eukaryota</taxon>
        <taxon>Viridiplantae</taxon>
        <taxon>Streptophyta</taxon>
        <taxon>Embryophyta</taxon>
        <taxon>Tracheophyta</taxon>
        <taxon>Spermatophyta</taxon>
        <taxon>Magnoliopsida</taxon>
        <taxon>Liliopsida</taxon>
        <taxon>Zingiberales</taxon>
        <taxon>Musaceae</taxon>
        <taxon>Musa</taxon>
    </lineage>
</organism>
<evidence type="ECO:0000256" key="1">
    <source>
        <dbReference type="SAM" id="MobiDB-lite"/>
    </source>
</evidence>
<feature type="region of interest" description="Disordered" evidence="1">
    <location>
        <begin position="136"/>
        <end position="193"/>
    </location>
</feature>
<accession>A0A9E7GNE5</accession>
<dbReference type="AlphaFoldDB" id="A0A9E7GNE5"/>
<keyword evidence="3" id="KW-1185">Reference proteome</keyword>
<sequence>MESLEEFICSNISAFKDKDNHIGHIEDREMRFATESTETHHLKEKEPHRITPGTLQNGNFSARAEIHHNTTTRRNHPGIQNARSKRTPRKKVPDIAGSGFEGRRDAVLQSSSNTRSRYTTPSWWADDGVYARVEARDDPKRGGGGAVRSCETAGSTQDREQVRAEGSVTYQYCSKPPSDGDLTDNESPHGSYC</sequence>
<proteinExistence type="predicted"/>
<gene>
    <name evidence="2" type="ORF">MUK42_13075</name>
</gene>
<feature type="compositionally biased region" description="Basic and acidic residues" evidence="1">
    <location>
        <begin position="38"/>
        <end position="49"/>
    </location>
</feature>
<feature type="compositionally biased region" description="Polar residues" evidence="1">
    <location>
        <begin position="108"/>
        <end position="119"/>
    </location>
</feature>
<reference evidence="2" key="1">
    <citation type="submission" date="2022-05" db="EMBL/GenBank/DDBJ databases">
        <title>The Musa troglodytarum L. genome provides insights into the mechanism of non-climacteric behaviour and enrichment of carotenoids.</title>
        <authorList>
            <person name="Wang J."/>
        </authorList>
    </citation>
    <scope>NUCLEOTIDE SEQUENCE</scope>
    <source>
        <tissue evidence="2">Leaf</tissue>
    </source>
</reference>
<feature type="region of interest" description="Disordered" evidence="1">
    <location>
        <begin position="69"/>
        <end position="119"/>
    </location>
</feature>
<evidence type="ECO:0000313" key="3">
    <source>
        <dbReference type="Proteomes" id="UP001055439"/>
    </source>
</evidence>
<evidence type="ECO:0000313" key="2">
    <source>
        <dbReference type="EMBL" id="URE18040.1"/>
    </source>
</evidence>
<dbReference type="Proteomes" id="UP001055439">
    <property type="component" value="Chromosome 7"/>
</dbReference>